<reference evidence="3 4" key="1">
    <citation type="journal article" date="2016" name="Genome Announc.">
        <title>First Complete Genome Sequence of a Subdivision 6 Acidobacterium Strain.</title>
        <authorList>
            <person name="Huang S."/>
            <person name="Vieira S."/>
            <person name="Bunk B."/>
            <person name="Riedel T."/>
            <person name="Sproer C."/>
            <person name="Overmann J."/>
        </authorList>
    </citation>
    <scope>NUCLEOTIDE SEQUENCE [LARGE SCALE GENOMIC DNA]</scope>
    <source>
        <strain evidence="4">DSM 100886 HEG_-6_39</strain>
    </source>
</reference>
<dbReference type="Gene3D" id="2.60.120.560">
    <property type="entry name" value="Exo-inulinase, domain 1"/>
    <property type="match status" value="1"/>
</dbReference>
<dbReference type="Proteomes" id="UP000076079">
    <property type="component" value="Chromosome"/>
</dbReference>
<dbReference type="STRING" id="1855912.LuPra_02014"/>
<dbReference type="Pfam" id="PF06439">
    <property type="entry name" value="3keto-disac_hyd"/>
    <property type="match status" value="1"/>
</dbReference>
<name>A0A143PL39_LUTPR</name>
<accession>A0A143PL39</accession>
<sequence precursor="true">MRALLLLALALLVQTPAVSVIQDGDAHGDPPFMLEDGWEPLLDGASLAGWRACDRNATNEWRPVRAIRYERILGPTQLAGRGTGGGVILNGPTGKTANLCTTRAFGDIELYLEFMLPKGSNSGVYLQGLYEMQILDSWGNTEPATSSDLGGIYHQWIDNRGVGGSAPRVNAARRPGEWQSYQAWFRAPRFDGAGKKIEPARFLRVLLNGQLVQSDVDVAGPTRSALDLPEAAAHPLMLQGDHGAVAFRNIHVRALRPILVR</sequence>
<dbReference type="AlphaFoldDB" id="A0A143PL39"/>
<evidence type="ECO:0000256" key="1">
    <source>
        <dbReference type="SAM" id="SignalP"/>
    </source>
</evidence>
<keyword evidence="4" id="KW-1185">Reference proteome</keyword>
<dbReference type="EMBL" id="CP015136">
    <property type="protein sequence ID" value="AMY08808.1"/>
    <property type="molecule type" value="Genomic_DNA"/>
</dbReference>
<dbReference type="KEGG" id="abac:LuPra_02014"/>
<organism evidence="3 4">
    <name type="scientific">Luteitalea pratensis</name>
    <dbReference type="NCBI Taxonomy" id="1855912"/>
    <lineage>
        <taxon>Bacteria</taxon>
        <taxon>Pseudomonadati</taxon>
        <taxon>Acidobacteriota</taxon>
        <taxon>Vicinamibacteria</taxon>
        <taxon>Vicinamibacterales</taxon>
        <taxon>Vicinamibacteraceae</taxon>
        <taxon>Luteitalea</taxon>
    </lineage>
</organism>
<evidence type="ECO:0000313" key="3">
    <source>
        <dbReference type="EMBL" id="AMY08808.1"/>
    </source>
</evidence>
<evidence type="ECO:0000259" key="2">
    <source>
        <dbReference type="Pfam" id="PF06439"/>
    </source>
</evidence>
<gene>
    <name evidence="3" type="ORF">LuPra_02014</name>
</gene>
<dbReference type="InterPro" id="IPR010496">
    <property type="entry name" value="AL/BT2_dom"/>
</dbReference>
<dbReference type="GO" id="GO:0016787">
    <property type="term" value="F:hydrolase activity"/>
    <property type="evidence" value="ECO:0007669"/>
    <property type="project" value="InterPro"/>
</dbReference>
<dbReference type="OrthoDB" id="128711at2"/>
<feature type="chain" id="PRO_5007511571" description="3-keto-alpha-glucoside-1,2-lyase/3-keto-2-hydroxy-glucal hydratase domain-containing protein" evidence="1">
    <location>
        <begin position="20"/>
        <end position="261"/>
    </location>
</feature>
<dbReference type="RefSeq" id="WP_110170616.1">
    <property type="nucleotide sequence ID" value="NZ_CP015136.1"/>
</dbReference>
<reference evidence="4" key="2">
    <citation type="submission" date="2016-04" db="EMBL/GenBank/DDBJ databases">
        <title>First Complete Genome Sequence of a Subdivision 6 Acidobacterium.</title>
        <authorList>
            <person name="Huang S."/>
            <person name="Vieira S."/>
            <person name="Bunk B."/>
            <person name="Riedel T."/>
            <person name="Sproeer C."/>
            <person name="Overmann J."/>
        </authorList>
    </citation>
    <scope>NUCLEOTIDE SEQUENCE [LARGE SCALE GENOMIC DNA]</scope>
    <source>
        <strain evidence="4">DSM 100886 HEG_-6_39</strain>
    </source>
</reference>
<protein>
    <recommendedName>
        <fullName evidence="2">3-keto-alpha-glucoside-1,2-lyase/3-keto-2-hydroxy-glucal hydratase domain-containing protein</fullName>
    </recommendedName>
</protein>
<feature type="domain" description="3-keto-alpha-glucoside-1,2-lyase/3-keto-2-hydroxy-glucal hydratase" evidence="2">
    <location>
        <begin position="37"/>
        <end position="253"/>
    </location>
</feature>
<keyword evidence="1" id="KW-0732">Signal</keyword>
<proteinExistence type="predicted"/>
<evidence type="ECO:0000313" key="4">
    <source>
        <dbReference type="Proteomes" id="UP000076079"/>
    </source>
</evidence>
<feature type="signal peptide" evidence="1">
    <location>
        <begin position="1"/>
        <end position="19"/>
    </location>
</feature>